<name>A0ACC3MLP0_9PEZI</name>
<keyword evidence="2" id="KW-1185">Reference proteome</keyword>
<sequence>MICLLAALFSASCVLADSIPQATPLPELVEDTRNLDPRQNLGVVPDATLAAGQVGPVTVYDMLVVQGATAVPETFTHTQLFVAVPDQWPSPQPGTIGMGSLKHKRNDVPARANTPTVTQVAVNTVMQPLVLVMETEVVMQPLQKVTQVLVVETMNVYGDQAIAKNDTAPSAVSNGIPPASINPSAGRARPTALASTHVVFGARRRYG</sequence>
<evidence type="ECO:0000313" key="1">
    <source>
        <dbReference type="EMBL" id="KAK3698735.1"/>
    </source>
</evidence>
<gene>
    <name evidence="1" type="ORF">LTR37_016825</name>
</gene>
<dbReference type="EMBL" id="JAUTXU010000207">
    <property type="protein sequence ID" value="KAK3698735.1"/>
    <property type="molecule type" value="Genomic_DNA"/>
</dbReference>
<proteinExistence type="predicted"/>
<organism evidence="1 2">
    <name type="scientific">Vermiconidia calcicola</name>
    <dbReference type="NCBI Taxonomy" id="1690605"/>
    <lineage>
        <taxon>Eukaryota</taxon>
        <taxon>Fungi</taxon>
        <taxon>Dikarya</taxon>
        <taxon>Ascomycota</taxon>
        <taxon>Pezizomycotina</taxon>
        <taxon>Dothideomycetes</taxon>
        <taxon>Dothideomycetidae</taxon>
        <taxon>Mycosphaerellales</taxon>
        <taxon>Extremaceae</taxon>
        <taxon>Vermiconidia</taxon>
    </lineage>
</organism>
<dbReference type="Proteomes" id="UP001281147">
    <property type="component" value="Unassembled WGS sequence"/>
</dbReference>
<reference evidence="1" key="1">
    <citation type="submission" date="2023-07" db="EMBL/GenBank/DDBJ databases">
        <title>Black Yeasts Isolated from many extreme environments.</title>
        <authorList>
            <person name="Coleine C."/>
            <person name="Stajich J.E."/>
            <person name="Selbmann L."/>
        </authorList>
    </citation>
    <scope>NUCLEOTIDE SEQUENCE</scope>
    <source>
        <strain evidence="1">CCFEE 5714</strain>
    </source>
</reference>
<accession>A0ACC3MLP0</accession>
<evidence type="ECO:0000313" key="2">
    <source>
        <dbReference type="Proteomes" id="UP001281147"/>
    </source>
</evidence>
<comment type="caution">
    <text evidence="1">The sequence shown here is derived from an EMBL/GenBank/DDBJ whole genome shotgun (WGS) entry which is preliminary data.</text>
</comment>
<protein>
    <submittedName>
        <fullName evidence="1">Uncharacterized protein</fullName>
    </submittedName>
</protein>